<evidence type="ECO:0000313" key="1">
    <source>
        <dbReference type="EMBL" id="EGG00894.1"/>
    </source>
</evidence>
<protein>
    <submittedName>
        <fullName evidence="1">Uncharacterized protein</fullName>
    </submittedName>
</protein>
<keyword evidence="2" id="KW-1185">Reference proteome</keyword>
<accession>F4S306</accession>
<dbReference type="VEuPathDB" id="FungiDB:MELLADRAFT_111380"/>
<dbReference type="KEGG" id="mlr:MELLADRAFT_111380"/>
<organism evidence="2">
    <name type="scientific">Melampsora larici-populina (strain 98AG31 / pathotype 3-4-7)</name>
    <name type="common">Poplar leaf rust fungus</name>
    <dbReference type="NCBI Taxonomy" id="747676"/>
    <lineage>
        <taxon>Eukaryota</taxon>
        <taxon>Fungi</taxon>
        <taxon>Dikarya</taxon>
        <taxon>Basidiomycota</taxon>
        <taxon>Pucciniomycotina</taxon>
        <taxon>Pucciniomycetes</taxon>
        <taxon>Pucciniales</taxon>
        <taxon>Melampsoraceae</taxon>
        <taxon>Melampsora</taxon>
    </lineage>
</organism>
<dbReference type="GeneID" id="18924363"/>
<dbReference type="EMBL" id="GL883142">
    <property type="protein sequence ID" value="EGG00894.1"/>
    <property type="molecule type" value="Genomic_DNA"/>
</dbReference>
<proteinExistence type="predicted"/>
<dbReference type="RefSeq" id="XP_007415742.1">
    <property type="nucleotide sequence ID" value="XM_007415680.1"/>
</dbReference>
<gene>
    <name evidence="1" type="ORF">MELLADRAFT_111380</name>
</gene>
<sequence>MPMGMKISKSFISHVTGFPPEDEKLEDLFSSNPTIIYKGQSHSISDFCHLSLEGEFRAYRHQGVPKLVESNPEHPDKWILTWKWNCLQEEGWSEGIVTVGILSWSGMISIFNSLSKLSIPI</sequence>
<dbReference type="InParanoid" id="F4S306"/>
<reference evidence="2" key="1">
    <citation type="journal article" date="2011" name="Proc. Natl. Acad. Sci. U.S.A.">
        <title>Obligate biotrophy features unraveled by the genomic analysis of rust fungi.</title>
        <authorList>
            <person name="Duplessis S."/>
            <person name="Cuomo C.A."/>
            <person name="Lin Y.-C."/>
            <person name="Aerts A."/>
            <person name="Tisserant E."/>
            <person name="Veneault-Fourrey C."/>
            <person name="Joly D.L."/>
            <person name="Hacquard S."/>
            <person name="Amselem J."/>
            <person name="Cantarel B.L."/>
            <person name="Chiu R."/>
            <person name="Coutinho P.M."/>
            <person name="Feau N."/>
            <person name="Field M."/>
            <person name="Frey P."/>
            <person name="Gelhaye E."/>
            <person name="Goldberg J."/>
            <person name="Grabherr M.G."/>
            <person name="Kodira C.D."/>
            <person name="Kohler A."/>
            <person name="Kuees U."/>
            <person name="Lindquist E.A."/>
            <person name="Lucas S.M."/>
            <person name="Mago R."/>
            <person name="Mauceli E."/>
            <person name="Morin E."/>
            <person name="Murat C."/>
            <person name="Pangilinan J.L."/>
            <person name="Park R."/>
            <person name="Pearson M."/>
            <person name="Quesneville H."/>
            <person name="Rouhier N."/>
            <person name="Sakthikumar S."/>
            <person name="Salamov A.A."/>
            <person name="Schmutz J."/>
            <person name="Selles B."/>
            <person name="Shapiro H."/>
            <person name="Tanguay P."/>
            <person name="Tuskan G.A."/>
            <person name="Henrissat B."/>
            <person name="Van de Peer Y."/>
            <person name="Rouze P."/>
            <person name="Ellis J.G."/>
            <person name="Dodds P.N."/>
            <person name="Schein J.E."/>
            <person name="Zhong S."/>
            <person name="Hamelin R.C."/>
            <person name="Grigoriev I.V."/>
            <person name="Szabo L.J."/>
            <person name="Martin F."/>
        </authorList>
    </citation>
    <scope>NUCLEOTIDE SEQUENCE [LARGE SCALE GENOMIC DNA]</scope>
    <source>
        <strain evidence="2">98AG31 / pathotype 3-4-7</strain>
    </source>
</reference>
<dbReference type="AlphaFoldDB" id="F4S306"/>
<evidence type="ECO:0000313" key="2">
    <source>
        <dbReference type="Proteomes" id="UP000001072"/>
    </source>
</evidence>
<dbReference type="Proteomes" id="UP000001072">
    <property type="component" value="Unassembled WGS sequence"/>
</dbReference>
<dbReference type="HOGENOM" id="CLU_2038579_0_0_1"/>
<name>F4S306_MELLP</name>